<dbReference type="AlphaFoldDB" id="A0A0V1AG55"/>
<proteinExistence type="predicted"/>
<dbReference type="EMBL" id="JYDQ01000002">
    <property type="protein sequence ID" value="KRY23684.1"/>
    <property type="molecule type" value="Genomic_DNA"/>
</dbReference>
<accession>A0A0V1AG55</accession>
<organism evidence="1 2">
    <name type="scientific">Trichinella patagoniensis</name>
    <dbReference type="NCBI Taxonomy" id="990121"/>
    <lineage>
        <taxon>Eukaryota</taxon>
        <taxon>Metazoa</taxon>
        <taxon>Ecdysozoa</taxon>
        <taxon>Nematoda</taxon>
        <taxon>Enoplea</taxon>
        <taxon>Dorylaimia</taxon>
        <taxon>Trichinellida</taxon>
        <taxon>Trichinellidae</taxon>
        <taxon>Trichinella</taxon>
    </lineage>
</organism>
<reference evidence="1 2" key="1">
    <citation type="submission" date="2015-01" db="EMBL/GenBank/DDBJ databases">
        <title>Evolution of Trichinella species and genotypes.</title>
        <authorList>
            <person name="Korhonen P.K."/>
            <person name="Edoardo P."/>
            <person name="Giuseppe L.R."/>
            <person name="Gasser R.B."/>
        </authorList>
    </citation>
    <scope>NUCLEOTIDE SEQUENCE [LARGE SCALE GENOMIC DNA]</scope>
    <source>
        <strain evidence="1">ISS2496</strain>
    </source>
</reference>
<keyword evidence="2" id="KW-1185">Reference proteome</keyword>
<name>A0A0V1AG55_9BILA</name>
<evidence type="ECO:0000313" key="1">
    <source>
        <dbReference type="EMBL" id="KRY23684.1"/>
    </source>
</evidence>
<comment type="caution">
    <text evidence="1">The sequence shown here is derived from an EMBL/GenBank/DDBJ whole genome shotgun (WGS) entry which is preliminary data.</text>
</comment>
<protein>
    <submittedName>
        <fullName evidence="1">Uncharacterized protein</fullName>
    </submittedName>
</protein>
<dbReference type="OrthoDB" id="5937190at2759"/>
<evidence type="ECO:0000313" key="2">
    <source>
        <dbReference type="Proteomes" id="UP000054783"/>
    </source>
</evidence>
<gene>
    <name evidence="1" type="ORF">T12_1659</name>
</gene>
<sequence>MSVCQPVLLQKLLQRQLKFHNNGLHYCYQRVMSLPFVYLFVEVGMGPDMEHGMWNMTIRFFNCGIDKNWYVEILYMITLVCIIKWKTHVVLRITKEYTVQCCLLHDLFACDSNEFGLFGSKISLEVPVAAQFGLRAVAYITSHQVIEDFTEDSKKRQVTTEHNKKSGDKKYRSVHVSREGTKEEYTVYGEV</sequence>
<dbReference type="Proteomes" id="UP000054783">
    <property type="component" value="Unassembled WGS sequence"/>
</dbReference>